<dbReference type="InterPro" id="IPR012338">
    <property type="entry name" value="Beta-lactam/transpept-like"/>
</dbReference>
<dbReference type="InterPro" id="IPR015956">
    <property type="entry name" value="Peniciliin-bd_prot_C_sf"/>
</dbReference>
<keyword evidence="9" id="KW-0133">Cell shape</keyword>
<name>A0ABT9VC98_9BACI</name>
<keyword evidence="6" id="KW-0645">Protease</keyword>
<evidence type="ECO:0000256" key="12">
    <source>
        <dbReference type="ARBA" id="ARBA00034000"/>
    </source>
</evidence>
<dbReference type="EC" id="3.4.16.4" evidence="4"/>
<dbReference type="Proteomes" id="UP001224359">
    <property type="component" value="Unassembled WGS sequence"/>
</dbReference>
<dbReference type="EMBL" id="JAUSTQ010000002">
    <property type="protein sequence ID" value="MDQ0158539.1"/>
    <property type="molecule type" value="Genomic_DNA"/>
</dbReference>
<evidence type="ECO:0000256" key="2">
    <source>
        <dbReference type="ARBA" id="ARBA00004752"/>
    </source>
</evidence>
<comment type="caution">
    <text evidence="16">The sequence shown here is derived from an EMBL/GenBank/DDBJ whole genome shotgun (WGS) entry which is preliminary data.</text>
</comment>
<gene>
    <name evidence="16" type="ORF">J2S77_000495</name>
</gene>
<evidence type="ECO:0000256" key="8">
    <source>
        <dbReference type="ARBA" id="ARBA00022801"/>
    </source>
</evidence>
<dbReference type="SMART" id="SM00936">
    <property type="entry name" value="PBP5_C"/>
    <property type="match status" value="1"/>
</dbReference>
<evidence type="ECO:0000256" key="1">
    <source>
        <dbReference type="ARBA" id="ARBA00003217"/>
    </source>
</evidence>
<dbReference type="Gene3D" id="2.60.410.10">
    <property type="entry name" value="D-Ala-D-Ala carboxypeptidase, C-terminal domain"/>
    <property type="match status" value="1"/>
</dbReference>
<keyword evidence="8 16" id="KW-0378">Hydrolase</keyword>
<protein>
    <recommendedName>
        <fullName evidence="4">serine-type D-Ala-D-Ala carboxypeptidase</fullName>
        <ecNumber evidence="4">3.4.16.4</ecNumber>
    </recommendedName>
</protein>
<dbReference type="PRINTS" id="PR00725">
    <property type="entry name" value="DADACBPTASE1"/>
</dbReference>
<proteinExistence type="inferred from homology"/>
<dbReference type="InterPro" id="IPR012907">
    <property type="entry name" value="Peptidase_S11_C"/>
</dbReference>
<keyword evidence="7 14" id="KW-0732">Signal</keyword>
<evidence type="ECO:0000256" key="10">
    <source>
        <dbReference type="ARBA" id="ARBA00022984"/>
    </source>
</evidence>
<dbReference type="Pfam" id="PF07943">
    <property type="entry name" value="PBP5_C"/>
    <property type="match status" value="1"/>
</dbReference>
<feature type="signal peptide" evidence="14">
    <location>
        <begin position="1"/>
        <end position="21"/>
    </location>
</feature>
<keyword evidence="5 16" id="KW-0121">Carboxypeptidase</keyword>
<evidence type="ECO:0000313" key="16">
    <source>
        <dbReference type="EMBL" id="MDQ0158539.1"/>
    </source>
</evidence>
<dbReference type="InterPro" id="IPR001967">
    <property type="entry name" value="Peptidase_S11_N"/>
</dbReference>
<dbReference type="PANTHER" id="PTHR21581:SF6">
    <property type="entry name" value="TRAFFICKING PROTEIN PARTICLE COMPLEX SUBUNIT 12"/>
    <property type="match status" value="1"/>
</dbReference>
<evidence type="ECO:0000256" key="7">
    <source>
        <dbReference type="ARBA" id="ARBA00022729"/>
    </source>
</evidence>
<evidence type="ECO:0000259" key="15">
    <source>
        <dbReference type="SMART" id="SM00936"/>
    </source>
</evidence>
<feature type="chain" id="PRO_5045684503" description="serine-type D-Ala-D-Ala carboxypeptidase" evidence="14">
    <location>
        <begin position="22"/>
        <end position="380"/>
    </location>
</feature>
<sequence length="380" mass="42504">MRQLCIITLLFSVLMPTTIFANEKESLVKSAKSAVLLEADTGEVLFDEEGDKRLPPASMTKLMSMLLIVEAINEGELKLSDTIQISENAASMGGSQIYLEAFEEMKVEELLKAVAVASANDATVALAEAVAVTEQAFIDQMNKKVDDLGLENTQFKNTTGLPDEDHYSTANDMAVIARALLEYDMITEYTKIYEDYLREGTDDEFWLVNTNRLVKFYQGLDGLKTGYTDEAEYCLTATAKRGNMRLISVVMGAESPQKRNADTTALLDYAFSQYHVDPLYSSEESVYEYDHVKSSQNPIHLTPKRDVTLLLKKGETSDDIETDVSLKKSRWPVSKGDELGQITVKKDGEIINETPLVVRDEIQPSSVWSLWGRMLKQLND</sequence>
<dbReference type="InterPro" id="IPR037167">
    <property type="entry name" value="Peptidase_S11_C_sf"/>
</dbReference>
<dbReference type="SUPFAM" id="SSF69189">
    <property type="entry name" value="Penicillin-binding protein associated domain"/>
    <property type="match status" value="1"/>
</dbReference>
<dbReference type="SUPFAM" id="SSF56601">
    <property type="entry name" value="beta-lactamase/transpeptidase-like"/>
    <property type="match status" value="1"/>
</dbReference>
<comment type="pathway">
    <text evidence="2">Cell wall biogenesis; peptidoglycan biosynthesis.</text>
</comment>
<accession>A0ABT9VC98</accession>
<reference evidence="16 17" key="1">
    <citation type="submission" date="2023-07" db="EMBL/GenBank/DDBJ databases">
        <title>Genomic Encyclopedia of Type Strains, Phase IV (KMG-IV): sequencing the most valuable type-strain genomes for metagenomic binning, comparative biology and taxonomic classification.</title>
        <authorList>
            <person name="Goeker M."/>
        </authorList>
    </citation>
    <scope>NUCLEOTIDE SEQUENCE [LARGE SCALE GENOMIC DNA]</scope>
    <source>
        <strain evidence="16 17">DSM 16460</strain>
    </source>
</reference>
<keyword evidence="17" id="KW-1185">Reference proteome</keyword>
<feature type="domain" description="Peptidase S11 D-Ala-D-Ala carboxypeptidase A C-terminal" evidence="15">
    <location>
        <begin position="274"/>
        <end position="364"/>
    </location>
</feature>
<evidence type="ECO:0000256" key="3">
    <source>
        <dbReference type="ARBA" id="ARBA00007164"/>
    </source>
</evidence>
<evidence type="ECO:0000256" key="14">
    <source>
        <dbReference type="SAM" id="SignalP"/>
    </source>
</evidence>
<dbReference type="Gene3D" id="3.40.710.10">
    <property type="entry name" value="DD-peptidase/beta-lactamase superfamily"/>
    <property type="match status" value="1"/>
</dbReference>
<comment type="similarity">
    <text evidence="3 13">Belongs to the peptidase S11 family.</text>
</comment>
<evidence type="ECO:0000256" key="9">
    <source>
        <dbReference type="ARBA" id="ARBA00022960"/>
    </source>
</evidence>
<dbReference type="RefSeq" id="WP_306974325.1">
    <property type="nucleotide sequence ID" value="NZ_JAUSTQ010000002.1"/>
</dbReference>
<dbReference type="PANTHER" id="PTHR21581">
    <property type="entry name" value="D-ALANYL-D-ALANINE CARBOXYPEPTIDASE"/>
    <property type="match status" value="1"/>
</dbReference>
<dbReference type="Pfam" id="PF00768">
    <property type="entry name" value="Peptidase_S11"/>
    <property type="match status" value="1"/>
</dbReference>
<keyword evidence="11" id="KW-0961">Cell wall biogenesis/degradation</keyword>
<evidence type="ECO:0000313" key="17">
    <source>
        <dbReference type="Proteomes" id="UP001224359"/>
    </source>
</evidence>
<comment type="function">
    <text evidence="1">Removes C-terminal D-alanyl residues from sugar-peptide cell wall precursors.</text>
</comment>
<comment type="catalytic activity">
    <reaction evidence="12">
        <text>Preferential cleavage: (Ac)2-L-Lys-D-Ala-|-D-Ala. Also transpeptidation of peptidyl-alanyl moieties that are N-acyl substituents of D-alanine.</text>
        <dbReference type="EC" id="3.4.16.4"/>
    </reaction>
</comment>
<evidence type="ECO:0000256" key="13">
    <source>
        <dbReference type="RuleBase" id="RU004016"/>
    </source>
</evidence>
<dbReference type="InterPro" id="IPR018044">
    <property type="entry name" value="Peptidase_S11"/>
</dbReference>
<evidence type="ECO:0000256" key="5">
    <source>
        <dbReference type="ARBA" id="ARBA00022645"/>
    </source>
</evidence>
<evidence type="ECO:0000256" key="6">
    <source>
        <dbReference type="ARBA" id="ARBA00022670"/>
    </source>
</evidence>
<dbReference type="GO" id="GO:0009002">
    <property type="term" value="F:serine-type D-Ala-D-Ala carboxypeptidase activity"/>
    <property type="evidence" value="ECO:0007669"/>
    <property type="project" value="UniProtKB-EC"/>
</dbReference>
<evidence type="ECO:0000256" key="4">
    <source>
        <dbReference type="ARBA" id="ARBA00012448"/>
    </source>
</evidence>
<evidence type="ECO:0000256" key="11">
    <source>
        <dbReference type="ARBA" id="ARBA00023316"/>
    </source>
</evidence>
<keyword evidence="10" id="KW-0573">Peptidoglycan synthesis</keyword>
<organism evidence="16 17">
    <name type="scientific">Alkalibacillus salilacus</name>
    <dbReference type="NCBI Taxonomy" id="284582"/>
    <lineage>
        <taxon>Bacteria</taxon>
        <taxon>Bacillati</taxon>
        <taxon>Bacillota</taxon>
        <taxon>Bacilli</taxon>
        <taxon>Bacillales</taxon>
        <taxon>Bacillaceae</taxon>
        <taxon>Alkalibacillus</taxon>
    </lineage>
</organism>